<protein>
    <submittedName>
        <fullName evidence="2">Endo alpha-1,4 polygalactosaminidase</fullName>
    </submittedName>
</protein>
<accession>A0A934IDB2</accession>
<dbReference type="InterPro" id="IPR017853">
    <property type="entry name" value="GH"/>
</dbReference>
<dbReference type="Proteomes" id="UP000602087">
    <property type="component" value="Unassembled WGS sequence"/>
</dbReference>
<dbReference type="RefSeq" id="WP_198734302.1">
    <property type="nucleotide sequence ID" value="NZ_JAEINH010000010.1"/>
</dbReference>
<proteinExistence type="predicted"/>
<dbReference type="Pfam" id="PF03537">
    <property type="entry name" value="Glyco_hydro_114"/>
    <property type="match status" value="1"/>
</dbReference>
<dbReference type="AlphaFoldDB" id="A0A934IDB2"/>
<keyword evidence="3" id="KW-1185">Reference proteome</keyword>
<evidence type="ECO:0000259" key="1">
    <source>
        <dbReference type="Pfam" id="PF03537"/>
    </source>
</evidence>
<dbReference type="PROSITE" id="PS51257">
    <property type="entry name" value="PROKAR_LIPOPROTEIN"/>
    <property type="match status" value="1"/>
</dbReference>
<feature type="domain" description="Glycoside-hydrolase family GH114 TIM-barrel" evidence="1">
    <location>
        <begin position="59"/>
        <end position="277"/>
    </location>
</feature>
<dbReference type="PANTHER" id="PTHR35273">
    <property type="entry name" value="ALPHA-1,4 POLYGALACTOSAMINIDASE, PUTATIVE (AFU_ORTHOLOGUE AFUA_3G07890)-RELATED"/>
    <property type="match status" value="1"/>
</dbReference>
<gene>
    <name evidence="2" type="ORF">JAV76_11965</name>
</gene>
<name>A0A934IDB2_9MICO</name>
<dbReference type="SUPFAM" id="SSF51445">
    <property type="entry name" value="(Trans)glycosidases"/>
    <property type="match status" value="1"/>
</dbReference>
<reference evidence="2" key="1">
    <citation type="submission" date="2020-12" db="EMBL/GenBank/DDBJ databases">
        <title>Sanguibacter suaedae sp. nov., isolated from Suaeda aralocaspica.</title>
        <authorList>
            <person name="Ma Q."/>
        </authorList>
    </citation>
    <scope>NUCLEOTIDE SEQUENCE</scope>
    <source>
        <strain evidence="2">YZGR15</strain>
    </source>
</reference>
<dbReference type="PANTHER" id="PTHR35273:SF2">
    <property type="entry name" value="ALPHA-GALACTOSIDASE"/>
    <property type="match status" value="1"/>
</dbReference>
<organism evidence="2 3">
    <name type="scientific">Sanguibacter suaedae</name>
    <dbReference type="NCBI Taxonomy" id="2795737"/>
    <lineage>
        <taxon>Bacteria</taxon>
        <taxon>Bacillati</taxon>
        <taxon>Actinomycetota</taxon>
        <taxon>Actinomycetes</taxon>
        <taxon>Micrococcales</taxon>
        <taxon>Sanguibacteraceae</taxon>
        <taxon>Sanguibacter</taxon>
    </lineage>
</organism>
<dbReference type="InterPro" id="IPR013785">
    <property type="entry name" value="Aldolase_TIM"/>
</dbReference>
<evidence type="ECO:0000313" key="2">
    <source>
        <dbReference type="EMBL" id="MBI9115731.1"/>
    </source>
</evidence>
<dbReference type="EMBL" id="JAEINH010000010">
    <property type="protein sequence ID" value="MBI9115731.1"/>
    <property type="molecule type" value="Genomic_DNA"/>
</dbReference>
<dbReference type="Gene3D" id="3.20.20.70">
    <property type="entry name" value="Aldolase class I"/>
    <property type="match status" value="1"/>
</dbReference>
<dbReference type="InterPro" id="IPR004352">
    <property type="entry name" value="GH114_TIM-barrel"/>
</dbReference>
<comment type="caution">
    <text evidence="2">The sequence shown here is derived from an EMBL/GenBank/DDBJ whole genome shotgun (WGS) entry which is preliminary data.</text>
</comment>
<sequence>MITSPRPARSHLVRLAAATVAVFGLAGCVGGETVVEQLPAAQAVSAPDLVPFPDDAVGDYQLGGAYEPAPGVTLVVRDSTDDPTPGLYNVCYVNGFQTQPGESEELLAENPDLILHDASGEPVADPGWPDEYVLDISTDAARQAVAARAGEILRTCADRGYDAAEIDNLDSYLRSGGALDIDDATAAARLIVEQGAALGLVVGQKNTVELAERGRDDIGFGFAVVEECAVWDECDVLTEVYGGQVLAVEYTDEGDFTAACATPGRPADMILRDRDLVTPDDDEYVYERC</sequence>
<evidence type="ECO:0000313" key="3">
    <source>
        <dbReference type="Proteomes" id="UP000602087"/>
    </source>
</evidence>